<keyword evidence="2" id="KW-1185">Reference proteome</keyword>
<organism evidence="1 2">
    <name type="scientific">Ehrlichia sennetsu (strain ATCC VR-367 / Miyayama)</name>
    <name type="common">Neorickettsia sennetsu</name>
    <dbReference type="NCBI Taxonomy" id="222891"/>
    <lineage>
        <taxon>Bacteria</taxon>
        <taxon>Pseudomonadati</taxon>
        <taxon>Pseudomonadota</taxon>
        <taxon>Alphaproteobacteria</taxon>
        <taxon>Rickettsiales</taxon>
        <taxon>Anaplasmataceae</taxon>
        <taxon>Ehrlichia</taxon>
    </lineage>
</organism>
<protein>
    <recommendedName>
        <fullName evidence="3">Toluene tolerance protein</fullName>
    </recommendedName>
</protein>
<dbReference type="Pfam" id="PF05494">
    <property type="entry name" value="MlaC"/>
    <property type="match status" value="1"/>
</dbReference>
<gene>
    <name evidence="1" type="ordered locus">NSE_0937</name>
</gene>
<dbReference type="HOGENOM" id="CLU_1353479_0_0_5"/>
<proteinExistence type="predicted"/>
<evidence type="ECO:0008006" key="3">
    <source>
        <dbReference type="Google" id="ProtNLM"/>
    </source>
</evidence>
<dbReference type="STRING" id="222891.NSE_0937"/>
<dbReference type="OrthoDB" id="9787053at2"/>
<evidence type="ECO:0000313" key="1">
    <source>
        <dbReference type="EMBL" id="ABD45604.1"/>
    </source>
</evidence>
<dbReference type="Gene3D" id="3.10.450.710">
    <property type="entry name" value="Tgt2/MlaC"/>
    <property type="match status" value="1"/>
</dbReference>
<dbReference type="EMBL" id="CP000237">
    <property type="protein sequence ID" value="ABD45604.1"/>
    <property type="molecule type" value="Genomic_DNA"/>
</dbReference>
<dbReference type="eggNOG" id="COG2854">
    <property type="taxonomic scope" value="Bacteria"/>
</dbReference>
<dbReference type="Proteomes" id="UP000001942">
    <property type="component" value="Chromosome"/>
</dbReference>
<dbReference type="InterPro" id="IPR042245">
    <property type="entry name" value="Tgt2/MlaC_sf"/>
</dbReference>
<sequence>MRHSNKEKWLIWLLFITLFFPSRIFAQGSTGEFISSLYTDVTTISNSNISELDKLQHMTNLIEENIDFQRVVRFVLGRNINKLSLEELQAFTEGYKRTTSIKYAKLMIKKLRYYKILREENLGNQRHLVQTVLQEKLESSVPLRIDYLVTVEDKKYKILDIIISGSISMAMADREEIESFLQDNTSEGLLAKIIETQPSDKT</sequence>
<dbReference type="RefSeq" id="WP_011452307.1">
    <property type="nucleotide sequence ID" value="NC_007798.1"/>
</dbReference>
<dbReference type="KEGG" id="nse:NSE_0937"/>
<dbReference type="InterPro" id="IPR008869">
    <property type="entry name" value="MlaC/ttg2D"/>
</dbReference>
<evidence type="ECO:0000313" key="2">
    <source>
        <dbReference type="Proteomes" id="UP000001942"/>
    </source>
</evidence>
<name>Q2GCJ5_EHRS3</name>
<dbReference type="AlphaFoldDB" id="Q2GCJ5"/>
<reference evidence="1 2" key="1">
    <citation type="journal article" date="2006" name="PLoS Genet.">
        <title>Comparative genomics of emerging human ehrlichiosis agents.</title>
        <authorList>
            <person name="Dunning Hotopp J.C."/>
            <person name="Lin M."/>
            <person name="Madupu R."/>
            <person name="Crabtree J."/>
            <person name="Angiuoli S.V."/>
            <person name="Eisen J.A."/>
            <person name="Seshadri R."/>
            <person name="Ren Q."/>
            <person name="Wu M."/>
            <person name="Utterback T.R."/>
            <person name="Smith S."/>
            <person name="Lewis M."/>
            <person name="Khouri H."/>
            <person name="Zhang C."/>
            <person name="Niu H."/>
            <person name="Lin Q."/>
            <person name="Ohashi N."/>
            <person name="Zhi N."/>
            <person name="Nelson W."/>
            <person name="Brinkac L.M."/>
            <person name="Dodson R.J."/>
            <person name="Rosovitz M.J."/>
            <person name="Sundaram J."/>
            <person name="Daugherty S.C."/>
            <person name="Davidsen T."/>
            <person name="Durkin A.S."/>
            <person name="Gwinn M."/>
            <person name="Haft D.H."/>
            <person name="Selengut J.D."/>
            <person name="Sullivan S.A."/>
            <person name="Zafar N."/>
            <person name="Zhou L."/>
            <person name="Benahmed F."/>
            <person name="Forberger H."/>
            <person name="Halpin R."/>
            <person name="Mulligan S."/>
            <person name="Robinson J."/>
            <person name="White O."/>
            <person name="Rikihisa Y."/>
            <person name="Tettelin H."/>
        </authorList>
    </citation>
    <scope>NUCLEOTIDE SEQUENCE [LARGE SCALE GENOMIC DNA]</scope>
    <source>
        <strain evidence="2">ATCC VR-367 / Miyayama</strain>
    </source>
</reference>
<accession>Q2GCJ5</accession>